<gene>
    <name evidence="2" type="ORF">AVDCRST_MAG64-4139</name>
</gene>
<evidence type="ECO:0000256" key="1">
    <source>
        <dbReference type="SAM" id="Phobius"/>
    </source>
</evidence>
<dbReference type="AlphaFoldDB" id="A0A6J4QBM3"/>
<keyword evidence="1" id="KW-0812">Transmembrane</keyword>
<reference evidence="2" key="1">
    <citation type="submission" date="2020-02" db="EMBL/GenBank/DDBJ databases">
        <authorList>
            <person name="Meier V. D."/>
        </authorList>
    </citation>
    <scope>NUCLEOTIDE SEQUENCE</scope>
    <source>
        <strain evidence="2">AVDCRST_MAG64</strain>
    </source>
</reference>
<feature type="transmembrane region" description="Helical" evidence="1">
    <location>
        <begin position="67"/>
        <end position="89"/>
    </location>
</feature>
<evidence type="ECO:0000313" key="2">
    <source>
        <dbReference type="EMBL" id="CAA9440271.1"/>
    </source>
</evidence>
<protein>
    <submittedName>
        <fullName evidence="2">Uncharacterized protein</fullName>
    </submittedName>
</protein>
<dbReference type="EMBL" id="CADCUQ010000951">
    <property type="protein sequence ID" value="CAA9440271.1"/>
    <property type="molecule type" value="Genomic_DNA"/>
</dbReference>
<feature type="transmembrane region" description="Helical" evidence="1">
    <location>
        <begin position="38"/>
        <end position="61"/>
    </location>
</feature>
<organism evidence="2">
    <name type="scientific">uncultured Phycisphaerae bacterium</name>
    <dbReference type="NCBI Taxonomy" id="904963"/>
    <lineage>
        <taxon>Bacteria</taxon>
        <taxon>Pseudomonadati</taxon>
        <taxon>Planctomycetota</taxon>
        <taxon>Phycisphaerae</taxon>
        <taxon>environmental samples</taxon>
    </lineage>
</organism>
<keyword evidence="1" id="KW-0472">Membrane</keyword>
<name>A0A6J4QBM3_9BACT</name>
<accession>A0A6J4QBM3</accession>
<keyword evidence="1" id="KW-1133">Transmembrane helix</keyword>
<proteinExistence type="predicted"/>
<sequence>MSEKSAKAVAVERTSIRRQVQEMLRAEDKVSFSGSLGLFLRGLGYCAAAGFLVATVLWLALGTFHEQAYIGWTGWFAAYWVVLVGVLVVRSRAGEKERKGYKVGALSDDDDTPGGHAAGDLEARTPFFSQVMAWGPRALVDGFAGLRGKPSRRQNDMFKRAAQILSYLAKYSSGVPIKGLMRPPENIPVFTAALDWLEANDYTGRSSDGERMWITTIGRKKLTDHNIQIKITEV</sequence>